<name>A0ABV2Q170_9GAMM</name>
<organism evidence="2 3">
    <name type="scientific">Rhodanobacter soli</name>
    <dbReference type="NCBI Taxonomy" id="590609"/>
    <lineage>
        <taxon>Bacteria</taxon>
        <taxon>Pseudomonadati</taxon>
        <taxon>Pseudomonadota</taxon>
        <taxon>Gammaproteobacteria</taxon>
        <taxon>Lysobacterales</taxon>
        <taxon>Rhodanobacteraceae</taxon>
        <taxon>Rhodanobacter</taxon>
    </lineage>
</organism>
<evidence type="ECO:0008006" key="4">
    <source>
        <dbReference type="Google" id="ProtNLM"/>
    </source>
</evidence>
<evidence type="ECO:0000313" key="2">
    <source>
        <dbReference type="EMBL" id="MET4571051.1"/>
    </source>
</evidence>
<dbReference type="Proteomes" id="UP001549251">
    <property type="component" value="Unassembled WGS sequence"/>
</dbReference>
<dbReference type="RefSeq" id="WP_354553001.1">
    <property type="nucleotide sequence ID" value="NZ_JBEPSD010000004.1"/>
</dbReference>
<protein>
    <recommendedName>
        <fullName evidence="4">DUF4231 domain-containing protein</fullName>
    </recommendedName>
</protein>
<dbReference type="InterPro" id="IPR025325">
    <property type="entry name" value="DUF4231"/>
</dbReference>
<sequence length="152" mass="17012">MDKNECLAMQLATHIDWFDKESRGHKQLHRKLRYLAFSLTALSTVLAGLALAAPELQTSSNVAIVLTTAVAGLATSIEGLRKPGELWIHERTLYYALKDLKRKLEFSTSEDHDPRVVDIIFSEMQDVLGSARERWSRQVAGKAGKESSDRST</sequence>
<gene>
    <name evidence="2" type="ORF">ABIE04_003433</name>
</gene>
<dbReference type="NCBIfam" id="NF033634">
    <property type="entry name" value="SLATT_1"/>
    <property type="match status" value="1"/>
</dbReference>
<keyword evidence="3" id="KW-1185">Reference proteome</keyword>
<keyword evidence="1" id="KW-0812">Transmembrane</keyword>
<keyword evidence="1" id="KW-1133">Transmembrane helix</keyword>
<keyword evidence="1" id="KW-0472">Membrane</keyword>
<feature type="transmembrane region" description="Helical" evidence="1">
    <location>
        <begin position="32"/>
        <end position="53"/>
    </location>
</feature>
<evidence type="ECO:0000313" key="3">
    <source>
        <dbReference type="Proteomes" id="UP001549251"/>
    </source>
</evidence>
<dbReference type="EMBL" id="JBEPSD010000004">
    <property type="protein sequence ID" value="MET4571051.1"/>
    <property type="molecule type" value="Genomic_DNA"/>
</dbReference>
<evidence type="ECO:0000256" key="1">
    <source>
        <dbReference type="SAM" id="Phobius"/>
    </source>
</evidence>
<accession>A0ABV2Q170</accession>
<dbReference type="Pfam" id="PF14015">
    <property type="entry name" value="DUF4231"/>
    <property type="match status" value="1"/>
</dbReference>
<reference evidence="2 3" key="1">
    <citation type="submission" date="2024-06" db="EMBL/GenBank/DDBJ databases">
        <title>Sorghum-associated microbial communities from plants grown in Nebraska, USA.</title>
        <authorList>
            <person name="Schachtman D."/>
        </authorList>
    </citation>
    <scope>NUCLEOTIDE SEQUENCE [LARGE SCALE GENOMIC DNA]</scope>
    <source>
        <strain evidence="2 3">1757</strain>
    </source>
</reference>
<proteinExistence type="predicted"/>
<comment type="caution">
    <text evidence="2">The sequence shown here is derived from an EMBL/GenBank/DDBJ whole genome shotgun (WGS) entry which is preliminary data.</text>
</comment>